<name>A0A223D1A0_9BACL</name>
<protein>
    <recommendedName>
        <fullName evidence="3">HTH tetR-type domain-containing protein</fullName>
    </recommendedName>
</protein>
<evidence type="ECO:0000313" key="5">
    <source>
        <dbReference type="Proteomes" id="UP000214688"/>
    </source>
</evidence>
<dbReference type="Proteomes" id="UP000214688">
    <property type="component" value="Chromosome"/>
</dbReference>
<dbReference type="Gene3D" id="1.10.357.10">
    <property type="entry name" value="Tetracycline Repressor, domain 2"/>
    <property type="match status" value="1"/>
</dbReference>
<evidence type="ECO:0000256" key="1">
    <source>
        <dbReference type="ARBA" id="ARBA00023125"/>
    </source>
</evidence>
<organism evidence="4 5">
    <name type="scientific">Tumebacillus algifaecis</name>
    <dbReference type="NCBI Taxonomy" id="1214604"/>
    <lineage>
        <taxon>Bacteria</taxon>
        <taxon>Bacillati</taxon>
        <taxon>Bacillota</taxon>
        <taxon>Bacilli</taxon>
        <taxon>Bacillales</taxon>
        <taxon>Alicyclobacillaceae</taxon>
        <taxon>Tumebacillus</taxon>
    </lineage>
</organism>
<dbReference type="EMBL" id="CP022657">
    <property type="protein sequence ID" value="ASS75418.1"/>
    <property type="molecule type" value="Genomic_DNA"/>
</dbReference>
<proteinExistence type="predicted"/>
<dbReference type="RefSeq" id="WP_094236666.1">
    <property type="nucleotide sequence ID" value="NZ_CP022657.1"/>
</dbReference>
<dbReference type="Pfam" id="PF00440">
    <property type="entry name" value="TetR_N"/>
    <property type="match status" value="1"/>
</dbReference>
<dbReference type="AlphaFoldDB" id="A0A223D1A0"/>
<feature type="domain" description="HTH tetR-type" evidence="3">
    <location>
        <begin position="7"/>
        <end position="67"/>
    </location>
</feature>
<dbReference type="InterPro" id="IPR009057">
    <property type="entry name" value="Homeodomain-like_sf"/>
</dbReference>
<keyword evidence="1 2" id="KW-0238">DNA-binding</keyword>
<dbReference type="PRINTS" id="PR00455">
    <property type="entry name" value="HTHTETR"/>
</dbReference>
<dbReference type="PANTHER" id="PTHR43479">
    <property type="entry name" value="ACREF/ENVCD OPERON REPRESSOR-RELATED"/>
    <property type="match status" value="1"/>
</dbReference>
<reference evidence="4 5" key="1">
    <citation type="journal article" date="2015" name="Int. J. Syst. Evol. Microbiol.">
        <title>Tumebacillus algifaecis sp. nov., isolated from decomposing algal scum.</title>
        <authorList>
            <person name="Wu Y.F."/>
            <person name="Zhang B."/>
            <person name="Xing P."/>
            <person name="Wu Q.L."/>
            <person name="Liu S.J."/>
        </authorList>
    </citation>
    <scope>NUCLEOTIDE SEQUENCE [LARGE SCALE GENOMIC DNA]</scope>
    <source>
        <strain evidence="4 5">THMBR28</strain>
    </source>
</reference>
<evidence type="ECO:0000256" key="2">
    <source>
        <dbReference type="PROSITE-ProRule" id="PRU00335"/>
    </source>
</evidence>
<feature type="DNA-binding region" description="H-T-H motif" evidence="2">
    <location>
        <begin position="30"/>
        <end position="49"/>
    </location>
</feature>
<dbReference type="InterPro" id="IPR001647">
    <property type="entry name" value="HTH_TetR"/>
</dbReference>
<evidence type="ECO:0000259" key="3">
    <source>
        <dbReference type="PROSITE" id="PS50977"/>
    </source>
</evidence>
<dbReference type="KEGG" id="tab:CIG75_10735"/>
<evidence type="ECO:0000313" key="4">
    <source>
        <dbReference type="EMBL" id="ASS75418.1"/>
    </source>
</evidence>
<dbReference type="OrthoDB" id="9812484at2"/>
<accession>A0A223D1A0</accession>
<gene>
    <name evidence="4" type="ORF">CIG75_10735</name>
</gene>
<dbReference type="PANTHER" id="PTHR43479:SF11">
    <property type="entry name" value="ACREF_ENVCD OPERON REPRESSOR-RELATED"/>
    <property type="match status" value="1"/>
</dbReference>
<keyword evidence="5" id="KW-1185">Reference proteome</keyword>
<dbReference type="PROSITE" id="PS50977">
    <property type="entry name" value="HTH_TETR_2"/>
    <property type="match status" value="1"/>
</dbReference>
<dbReference type="SUPFAM" id="SSF46689">
    <property type="entry name" value="Homeodomain-like"/>
    <property type="match status" value="1"/>
</dbReference>
<dbReference type="InterPro" id="IPR050624">
    <property type="entry name" value="HTH-type_Tx_Regulator"/>
</dbReference>
<sequence>MHVQKKEARQERILAEAARLFAEKGYEQTTVSDIVKACEMARGTFYLYFDSLESVLTELFRNTTDLLWEEVERISGNSLVGDDVLRTIIRSIFNALADKKELLQVYRSGGGTSSNCLNTARFVTSSVPALLTC</sequence>
<dbReference type="GO" id="GO:0003677">
    <property type="term" value="F:DNA binding"/>
    <property type="evidence" value="ECO:0007669"/>
    <property type="project" value="UniProtKB-UniRule"/>
</dbReference>